<evidence type="ECO:0000256" key="1">
    <source>
        <dbReference type="ARBA" id="ARBA00004123"/>
    </source>
</evidence>
<dbReference type="InterPro" id="IPR024940">
    <property type="entry name" value="TCF/LEF"/>
</dbReference>
<dbReference type="InterPro" id="IPR009071">
    <property type="entry name" value="HMG_box_dom"/>
</dbReference>
<evidence type="ECO:0000313" key="17">
    <source>
        <dbReference type="EMBL" id="RWS14721.1"/>
    </source>
</evidence>
<dbReference type="GO" id="GO:0010628">
    <property type="term" value="P:positive regulation of gene expression"/>
    <property type="evidence" value="ECO:0007669"/>
    <property type="project" value="UniProtKB-ARBA"/>
</dbReference>
<evidence type="ECO:0000256" key="7">
    <source>
        <dbReference type="ARBA" id="ARBA00023163"/>
    </source>
</evidence>
<sequence>MVGGPHPGSPLSFMMPSIDFRQPPPAHMGIHIDSKTGIPRPSMYPLPTGQYSHSVFPELTQQLQWHSPMYPMTTSAFRGPYLPNLTSTGFTNFSPPALIPPHHGLGTHPSLPHLGSSNQKHQDLAAVVAGMNQQHHESLNGLNSRSCLPPYHHHSTLRNTDQKPSLNRLNSGNSNGGAVSSPSSANHSTSSPSTPDTNKHSSGQNNHNNSSNTNKLNHSSNNTLNKHIKKPLNAFMLYMKDKRSQVVAECTLKESAAINQILGKRWHSLPREEQAKYYDLARKERQLHLQLYPGWTAKDNYAVNQKKKKKKRDKSTDGEGGSLKKCRARFGLDNQNRWCKPCRRKKKCVRFSESNETTNESEGDNVNSVESLEAPTPDSRSANETDSDTLNVSPLGLSLSSPSVPTSEYVLPHINNRIPPSISQNELTPRSQSSSTSSALVPLSCPPRNSPIGPNNPLSIEQLTRPHCPLRSTVPSTAMNSSIVSTSCIVSSSTTTTRSDPISIPQLPTPPSTDSSSASAPQMLTVA</sequence>
<evidence type="ECO:0000256" key="6">
    <source>
        <dbReference type="ARBA" id="ARBA00023159"/>
    </source>
</evidence>
<dbReference type="Proteomes" id="UP000285301">
    <property type="component" value="Unassembled WGS sequence"/>
</dbReference>
<dbReference type="AlphaFoldDB" id="A0A3S3P8U8"/>
<keyword evidence="4" id="KW-0805">Transcription regulation</keyword>
<dbReference type="SMART" id="SM01366">
    <property type="entry name" value="c-clamp"/>
    <property type="match status" value="1"/>
</dbReference>
<dbReference type="GO" id="GO:0019900">
    <property type="term" value="F:kinase binding"/>
    <property type="evidence" value="ECO:0007669"/>
    <property type="project" value="UniProtKB-ARBA"/>
</dbReference>
<dbReference type="FunFam" id="1.10.30.10:FF:000001">
    <property type="entry name" value="transcription factor 7 isoform X2"/>
    <property type="match status" value="1"/>
</dbReference>
<dbReference type="SMART" id="SM00398">
    <property type="entry name" value="HMG"/>
    <property type="match status" value="1"/>
</dbReference>
<evidence type="ECO:0000256" key="13">
    <source>
        <dbReference type="SAM" id="MobiDB-lite"/>
    </source>
</evidence>
<keyword evidence="6" id="KW-0010">Activator</keyword>
<feature type="compositionally biased region" description="Low complexity" evidence="13">
    <location>
        <begin position="165"/>
        <end position="225"/>
    </location>
</feature>
<feature type="DNA-binding region" description="HMG box" evidence="12">
    <location>
        <begin position="228"/>
        <end position="296"/>
    </location>
</feature>
<feature type="domain" description="HMG box" evidence="14">
    <location>
        <begin position="228"/>
        <end position="296"/>
    </location>
</feature>
<evidence type="ECO:0000256" key="2">
    <source>
        <dbReference type="ARBA" id="ARBA00006569"/>
    </source>
</evidence>
<dbReference type="InterPro" id="IPR036910">
    <property type="entry name" value="HMG_box_dom_sf"/>
</dbReference>
<name>A0A3S3P8U8_9ACAR</name>
<comment type="subcellular location">
    <subcellularLocation>
        <location evidence="1">Nucleus</location>
    </subcellularLocation>
</comment>
<keyword evidence="8 12" id="KW-0539">Nucleus</keyword>
<evidence type="ECO:0000256" key="4">
    <source>
        <dbReference type="ARBA" id="ARBA00023015"/>
    </source>
</evidence>
<dbReference type="EMBL" id="NCKU01000640">
    <property type="protein sequence ID" value="RWS14714.1"/>
    <property type="molecule type" value="Genomic_DNA"/>
</dbReference>
<feature type="region of interest" description="Disordered" evidence="13">
    <location>
        <begin position="493"/>
        <end position="527"/>
    </location>
</feature>
<evidence type="ECO:0000313" key="18">
    <source>
        <dbReference type="Proteomes" id="UP000285301"/>
    </source>
</evidence>
<dbReference type="GO" id="GO:0072091">
    <property type="term" value="P:regulation of stem cell proliferation"/>
    <property type="evidence" value="ECO:0007669"/>
    <property type="project" value="UniProtKB-ARBA"/>
</dbReference>
<evidence type="ECO:0000256" key="3">
    <source>
        <dbReference type="ARBA" id="ARBA00022687"/>
    </source>
</evidence>
<dbReference type="GO" id="GO:0045892">
    <property type="term" value="P:negative regulation of DNA-templated transcription"/>
    <property type="evidence" value="ECO:0007669"/>
    <property type="project" value="UniProtKB-ARBA"/>
</dbReference>
<dbReference type="OrthoDB" id="2307332at2759"/>
<evidence type="ECO:0000256" key="5">
    <source>
        <dbReference type="ARBA" id="ARBA00023125"/>
    </source>
</evidence>
<dbReference type="GO" id="GO:1990907">
    <property type="term" value="C:beta-catenin-TCF complex"/>
    <property type="evidence" value="ECO:0007669"/>
    <property type="project" value="TreeGrafter"/>
</dbReference>
<dbReference type="CDD" id="cd21996">
    <property type="entry name" value="HMG-box_TCF7-like"/>
    <property type="match status" value="1"/>
</dbReference>
<dbReference type="EMBL" id="NCKU01001153">
    <property type="protein sequence ID" value="RWS12936.1"/>
    <property type="molecule type" value="Genomic_DNA"/>
</dbReference>
<dbReference type="GO" id="GO:0035277">
    <property type="term" value="P:spiracle morphogenesis, open tracheal system"/>
    <property type="evidence" value="ECO:0007669"/>
    <property type="project" value="UniProtKB-ARBA"/>
</dbReference>
<comment type="function">
    <text evidence="9">Segment polarity protein. Functions together with arm to transduce the Wingless (Wg) signal in embryos and in developing adult tissues. Acts as a transcriptional activator, but in the absence of arm, it binds to gro and acts as a transcriptional repressor of wg-responsive genes.</text>
</comment>
<dbReference type="EMBL" id="NCKU01000639">
    <property type="protein sequence ID" value="RWS14721.1"/>
    <property type="molecule type" value="Genomic_DNA"/>
</dbReference>
<dbReference type="SUPFAM" id="SSF47095">
    <property type="entry name" value="HMG-box"/>
    <property type="match status" value="1"/>
</dbReference>
<dbReference type="STRING" id="1965070.A0A3S3P8U8"/>
<dbReference type="PANTHER" id="PTHR10373">
    <property type="entry name" value="TRANSCRIPTION FACTOR 7 FAMILY MEMBER"/>
    <property type="match status" value="1"/>
</dbReference>
<evidence type="ECO:0000256" key="9">
    <source>
        <dbReference type="ARBA" id="ARBA00053480"/>
    </source>
</evidence>
<comment type="subunit">
    <text evidence="10">Binds to the beta-catenin homolog arm or to gro.</text>
</comment>
<dbReference type="GO" id="GO:0001222">
    <property type="term" value="F:transcription corepressor binding"/>
    <property type="evidence" value="ECO:0007669"/>
    <property type="project" value="UniProtKB-ARBA"/>
</dbReference>
<evidence type="ECO:0000256" key="10">
    <source>
        <dbReference type="ARBA" id="ARBA00061799"/>
    </source>
</evidence>
<dbReference type="GO" id="GO:0000981">
    <property type="term" value="F:DNA-binding transcription factor activity, RNA polymerase II-specific"/>
    <property type="evidence" value="ECO:0007669"/>
    <property type="project" value="TreeGrafter"/>
</dbReference>
<feature type="region of interest" description="Disordered" evidence="13">
    <location>
        <begin position="350"/>
        <end position="448"/>
    </location>
</feature>
<dbReference type="GO" id="GO:0000785">
    <property type="term" value="C:chromatin"/>
    <property type="evidence" value="ECO:0007669"/>
    <property type="project" value="TreeGrafter"/>
</dbReference>
<feature type="compositionally biased region" description="Polar residues" evidence="13">
    <location>
        <begin position="378"/>
        <end position="392"/>
    </location>
</feature>
<protein>
    <recommendedName>
        <fullName evidence="11">dTCF</fullName>
    </recommendedName>
</protein>
<dbReference type="GO" id="GO:0000978">
    <property type="term" value="F:RNA polymerase II cis-regulatory region sequence-specific DNA binding"/>
    <property type="evidence" value="ECO:0007669"/>
    <property type="project" value="TreeGrafter"/>
</dbReference>
<evidence type="ECO:0000313" key="16">
    <source>
        <dbReference type="EMBL" id="RWS14714.1"/>
    </source>
</evidence>
<dbReference type="GO" id="GO:0060070">
    <property type="term" value="P:canonical Wnt signaling pathway"/>
    <property type="evidence" value="ECO:0007669"/>
    <property type="project" value="TreeGrafter"/>
</dbReference>
<feature type="compositionally biased region" description="Low complexity" evidence="13">
    <location>
        <begin position="393"/>
        <end position="407"/>
    </location>
</feature>
<dbReference type="Gene3D" id="1.10.30.10">
    <property type="entry name" value="High mobility group box domain"/>
    <property type="match status" value="1"/>
</dbReference>
<evidence type="ECO:0000259" key="14">
    <source>
        <dbReference type="PROSITE" id="PS50118"/>
    </source>
</evidence>
<comment type="caution">
    <text evidence="16">The sequence shown here is derived from an EMBL/GenBank/DDBJ whole genome shotgun (WGS) entry which is preliminary data.</text>
</comment>
<keyword evidence="3" id="KW-0879">Wnt signaling pathway</keyword>
<evidence type="ECO:0000256" key="8">
    <source>
        <dbReference type="ARBA" id="ARBA00023242"/>
    </source>
</evidence>
<dbReference type="PANTHER" id="PTHR10373:SF38">
    <property type="entry name" value="PROTEIN PANGOLIN, ISOFORM J"/>
    <property type="match status" value="1"/>
</dbReference>
<feature type="region of interest" description="Disordered" evidence="13">
    <location>
        <begin position="303"/>
        <end position="324"/>
    </location>
</feature>
<organism evidence="16 18">
    <name type="scientific">Dinothrombium tinctorium</name>
    <dbReference type="NCBI Taxonomy" id="1965070"/>
    <lineage>
        <taxon>Eukaryota</taxon>
        <taxon>Metazoa</taxon>
        <taxon>Ecdysozoa</taxon>
        <taxon>Arthropoda</taxon>
        <taxon>Chelicerata</taxon>
        <taxon>Arachnida</taxon>
        <taxon>Acari</taxon>
        <taxon>Acariformes</taxon>
        <taxon>Trombidiformes</taxon>
        <taxon>Prostigmata</taxon>
        <taxon>Anystina</taxon>
        <taxon>Parasitengona</taxon>
        <taxon>Trombidioidea</taxon>
        <taxon>Trombidiidae</taxon>
        <taxon>Dinothrombium</taxon>
    </lineage>
</organism>
<gene>
    <name evidence="17" type="ORF">B4U79_01543</name>
    <name evidence="16" type="ORF">B4U79_09951</name>
    <name evidence="15" type="ORF">B4U79_13793</name>
</gene>
<reference evidence="16" key="2">
    <citation type="submission" date="2018-11" db="EMBL/GenBank/DDBJ databases">
        <title>Trombidioid mite genomics.</title>
        <authorList>
            <person name="Dong X."/>
        </authorList>
    </citation>
    <scope>NUCLEOTIDE SEQUENCE</scope>
    <source>
        <strain evidence="16">UoL-WK</strain>
    </source>
</reference>
<reference evidence="16 18" key="1">
    <citation type="journal article" date="2018" name="Gigascience">
        <title>Genomes of trombidid mites reveal novel predicted allergens and laterally-transferred genes associated with secondary metabolism.</title>
        <authorList>
            <person name="Dong X."/>
            <person name="Chaisiri K."/>
            <person name="Xia D."/>
            <person name="Armstrong S.D."/>
            <person name="Fang Y."/>
            <person name="Donnelly M.J."/>
            <person name="Kadowaki T."/>
            <person name="McGarry J.W."/>
            <person name="Darby A.C."/>
            <person name="Makepeace B.L."/>
        </authorList>
    </citation>
    <scope>NUCLEOTIDE SEQUENCE [LARGE SCALE GENOMIC DNA]</scope>
    <source>
        <strain evidence="16">UoL-WK</strain>
    </source>
</reference>
<keyword evidence="5 12" id="KW-0238">DNA-binding</keyword>
<dbReference type="PROSITE" id="PS50118">
    <property type="entry name" value="HMG_BOX_2"/>
    <property type="match status" value="1"/>
</dbReference>
<evidence type="ECO:0000256" key="11">
    <source>
        <dbReference type="ARBA" id="ARBA00080285"/>
    </source>
</evidence>
<comment type="similarity">
    <text evidence="2">Belongs to the TCF/LEF family.</text>
</comment>
<dbReference type="GO" id="GO:0007435">
    <property type="term" value="P:salivary gland morphogenesis"/>
    <property type="evidence" value="ECO:0007669"/>
    <property type="project" value="UniProtKB-ARBA"/>
</dbReference>
<evidence type="ECO:0000256" key="12">
    <source>
        <dbReference type="PROSITE-ProRule" id="PRU00267"/>
    </source>
</evidence>
<dbReference type="Pfam" id="PF00505">
    <property type="entry name" value="HMG_box"/>
    <property type="match status" value="1"/>
</dbReference>
<feature type="region of interest" description="Disordered" evidence="13">
    <location>
        <begin position="135"/>
        <end position="225"/>
    </location>
</feature>
<keyword evidence="18" id="KW-1185">Reference proteome</keyword>
<accession>A0A3S3P8U8</accession>
<proteinExistence type="inferred from homology"/>
<feature type="compositionally biased region" description="Polar residues" evidence="13">
    <location>
        <begin position="421"/>
        <end position="430"/>
    </location>
</feature>
<evidence type="ECO:0000313" key="15">
    <source>
        <dbReference type="EMBL" id="RWS12936.1"/>
    </source>
</evidence>
<dbReference type="GO" id="GO:0007500">
    <property type="term" value="P:mesodermal cell fate determination"/>
    <property type="evidence" value="ECO:0007669"/>
    <property type="project" value="UniProtKB-ARBA"/>
</dbReference>
<keyword evidence="7" id="KW-0804">Transcription</keyword>